<gene>
    <name evidence="7" type="primary">MECOM_0</name>
    <name evidence="7" type="ORF">E2C01_025561</name>
</gene>
<accession>A0A5B7EDM1</accession>
<evidence type="ECO:0000256" key="4">
    <source>
        <dbReference type="ARBA" id="ARBA00022833"/>
    </source>
</evidence>
<dbReference type="Gene3D" id="3.30.160.60">
    <property type="entry name" value="Classic Zinc Finger"/>
    <property type="match status" value="2"/>
</dbReference>
<reference evidence="7 8" key="1">
    <citation type="submission" date="2019-05" db="EMBL/GenBank/DDBJ databases">
        <title>Another draft genome of Portunus trituberculatus and its Hox gene families provides insights of decapod evolution.</title>
        <authorList>
            <person name="Jeong J.-H."/>
            <person name="Song I."/>
            <person name="Kim S."/>
            <person name="Choi T."/>
            <person name="Kim D."/>
            <person name="Ryu S."/>
            <person name="Kim W."/>
        </authorList>
    </citation>
    <scope>NUCLEOTIDE SEQUENCE [LARGE SCALE GENOMIC DNA]</scope>
    <source>
        <tissue evidence="7">Muscle</tissue>
    </source>
</reference>
<dbReference type="GO" id="GO:0000978">
    <property type="term" value="F:RNA polymerase II cis-regulatory region sequence-specific DNA binding"/>
    <property type="evidence" value="ECO:0007669"/>
    <property type="project" value="TreeGrafter"/>
</dbReference>
<keyword evidence="3 5" id="KW-0863">Zinc-finger</keyword>
<evidence type="ECO:0000259" key="6">
    <source>
        <dbReference type="PROSITE" id="PS50157"/>
    </source>
</evidence>
<proteinExistence type="predicted"/>
<comment type="caution">
    <text evidence="7">The sequence shown here is derived from an EMBL/GenBank/DDBJ whole genome shotgun (WGS) entry which is preliminary data.</text>
</comment>
<dbReference type="PROSITE" id="PS50157">
    <property type="entry name" value="ZINC_FINGER_C2H2_2"/>
    <property type="match status" value="2"/>
</dbReference>
<dbReference type="PROSITE" id="PS00028">
    <property type="entry name" value="ZINC_FINGER_C2H2_1"/>
    <property type="match status" value="1"/>
</dbReference>
<dbReference type="PANTHER" id="PTHR23235:SF120">
    <property type="entry name" value="KRUPPEL-LIKE FACTOR 15"/>
    <property type="match status" value="1"/>
</dbReference>
<name>A0A5B7EDM1_PORTR</name>
<evidence type="ECO:0000256" key="5">
    <source>
        <dbReference type="PROSITE-ProRule" id="PRU00042"/>
    </source>
</evidence>
<evidence type="ECO:0000256" key="1">
    <source>
        <dbReference type="ARBA" id="ARBA00022723"/>
    </source>
</evidence>
<feature type="domain" description="C2H2-type" evidence="6">
    <location>
        <begin position="19"/>
        <end position="46"/>
    </location>
</feature>
<dbReference type="Proteomes" id="UP000324222">
    <property type="component" value="Unassembled WGS sequence"/>
</dbReference>
<evidence type="ECO:0000313" key="8">
    <source>
        <dbReference type="Proteomes" id="UP000324222"/>
    </source>
</evidence>
<dbReference type="InterPro" id="IPR013087">
    <property type="entry name" value="Znf_C2H2_type"/>
</dbReference>
<evidence type="ECO:0000256" key="2">
    <source>
        <dbReference type="ARBA" id="ARBA00022737"/>
    </source>
</evidence>
<keyword evidence="2" id="KW-0677">Repeat</keyword>
<protein>
    <submittedName>
        <fullName evidence="7">MDS1 and EVI1 complex locus protein EVI1</fullName>
    </submittedName>
</protein>
<dbReference type="FunFam" id="3.30.160.60:FF:000478">
    <property type="entry name" value="Zinc finger protein 133"/>
    <property type="match status" value="1"/>
</dbReference>
<evidence type="ECO:0000256" key="3">
    <source>
        <dbReference type="ARBA" id="ARBA00022771"/>
    </source>
</evidence>
<dbReference type="GO" id="GO:0045893">
    <property type="term" value="P:positive regulation of DNA-templated transcription"/>
    <property type="evidence" value="ECO:0007669"/>
    <property type="project" value="UniProtKB-ARBA"/>
</dbReference>
<dbReference type="InterPro" id="IPR036236">
    <property type="entry name" value="Znf_C2H2_sf"/>
</dbReference>
<keyword evidence="1" id="KW-0479">Metal-binding</keyword>
<dbReference type="GO" id="GO:0000981">
    <property type="term" value="F:DNA-binding transcription factor activity, RNA polymerase II-specific"/>
    <property type="evidence" value="ECO:0007669"/>
    <property type="project" value="TreeGrafter"/>
</dbReference>
<dbReference type="SUPFAM" id="SSF57667">
    <property type="entry name" value="beta-beta-alpha zinc fingers"/>
    <property type="match status" value="1"/>
</dbReference>
<evidence type="ECO:0000313" key="7">
    <source>
        <dbReference type="EMBL" id="MPC32251.1"/>
    </source>
</evidence>
<keyword evidence="8" id="KW-1185">Reference proteome</keyword>
<dbReference type="AlphaFoldDB" id="A0A5B7EDM1"/>
<keyword evidence="4" id="KW-0862">Zinc</keyword>
<dbReference type="GO" id="GO:0005694">
    <property type="term" value="C:chromosome"/>
    <property type="evidence" value="ECO:0007669"/>
    <property type="project" value="UniProtKB-ARBA"/>
</dbReference>
<dbReference type="SMART" id="SM00355">
    <property type="entry name" value="ZnF_C2H2"/>
    <property type="match status" value="2"/>
</dbReference>
<dbReference type="EMBL" id="VSRR010002594">
    <property type="protein sequence ID" value="MPC32251.1"/>
    <property type="molecule type" value="Genomic_DNA"/>
</dbReference>
<dbReference type="Pfam" id="PF00096">
    <property type="entry name" value="zf-C2H2"/>
    <property type="match status" value="1"/>
</dbReference>
<dbReference type="FunFam" id="3.30.160.60:FF:001732">
    <property type="entry name" value="Zgc:162936"/>
    <property type="match status" value="1"/>
</dbReference>
<feature type="domain" description="C2H2-type" evidence="6">
    <location>
        <begin position="47"/>
        <end position="75"/>
    </location>
</feature>
<sequence>MVNCGRGGQANAGGDYKPYTCFYCPKRFSRRDNLTLHLRTHTGEKPYHCPHCNYRTTISSNVYRHMRNKHQQQVEGKPLYQRASYLHHASTFHVREPLDASKAHASAGPSALALSESLGLLDQQLHQTRRWDCTGLIALLRWGGGRAGGSRLHYTCLLGR</sequence>
<dbReference type="PANTHER" id="PTHR23235">
    <property type="entry name" value="KRUEPPEL-LIKE TRANSCRIPTION FACTOR"/>
    <property type="match status" value="1"/>
</dbReference>
<organism evidence="7 8">
    <name type="scientific">Portunus trituberculatus</name>
    <name type="common">Swimming crab</name>
    <name type="synonym">Neptunus trituberculatus</name>
    <dbReference type="NCBI Taxonomy" id="210409"/>
    <lineage>
        <taxon>Eukaryota</taxon>
        <taxon>Metazoa</taxon>
        <taxon>Ecdysozoa</taxon>
        <taxon>Arthropoda</taxon>
        <taxon>Crustacea</taxon>
        <taxon>Multicrustacea</taxon>
        <taxon>Malacostraca</taxon>
        <taxon>Eumalacostraca</taxon>
        <taxon>Eucarida</taxon>
        <taxon>Decapoda</taxon>
        <taxon>Pleocyemata</taxon>
        <taxon>Brachyura</taxon>
        <taxon>Eubrachyura</taxon>
        <taxon>Portunoidea</taxon>
        <taxon>Portunidae</taxon>
        <taxon>Portuninae</taxon>
        <taxon>Portunus</taxon>
    </lineage>
</organism>
<dbReference type="GO" id="GO:0008270">
    <property type="term" value="F:zinc ion binding"/>
    <property type="evidence" value="ECO:0007669"/>
    <property type="project" value="UniProtKB-KW"/>
</dbReference>